<reference evidence="1" key="1">
    <citation type="submission" date="2021-01" db="EMBL/GenBank/DDBJ databases">
        <authorList>
            <person name="Sun Q."/>
        </authorList>
    </citation>
    <scope>NUCLEOTIDE SEQUENCE</scope>
    <source>
        <strain evidence="1">YIM B02566</strain>
    </source>
</reference>
<name>A0ACC5R5V6_9HYPH</name>
<accession>A0ACC5R5V6</accession>
<comment type="caution">
    <text evidence="1">The sequence shown here is derived from an EMBL/GenBank/DDBJ whole genome shotgun (WGS) entry which is preliminary data.</text>
</comment>
<evidence type="ECO:0000313" key="1">
    <source>
        <dbReference type="EMBL" id="MBK1867990.1"/>
    </source>
</evidence>
<protein>
    <submittedName>
        <fullName evidence="1">Uncharacterized protein</fullName>
    </submittedName>
</protein>
<organism evidence="1 2">
    <name type="scientific">Taklimakanibacter albus</name>
    <dbReference type="NCBI Taxonomy" id="2800327"/>
    <lineage>
        <taxon>Bacteria</taxon>
        <taxon>Pseudomonadati</taxon>
        <taxon>Pseudomonadota</taxon>
        <taxon>Alphaproteobacteria</taxon>
        <taxon>Hyphomicrobiales</taxon>
        <taxon>Aestuariivirgaceae</taxon>
        <taxon>Taklimakanibacter</taxon>
    </lineage>
</organism>
<gene>
    <name evidence="1" type="ORF">JHL16_16655</name>
</gene>
<evidence type="ECO:0000313" key="2">
    <source>
        <dbReference type="Proteomes" id="UP000616151"/>
    </source>
</evidence>
<dbReference type="Proteomes" id="UP000616151">
    <property type="component" value="Unassembled WGS sequence"/>
</dbReference>
<dbReference type="EMBL" id="JAENHL010000007">
    <property type="protein sequence ID" value="MBK1867990.1"/>
    <property type="molecule type" value="Genomic_DNA"/>
</dbReference>
<keyword evidence="2" id="KW-1185">Reference proteome</keyword>
<proteinExistence type="predicted"/>
<sequence>MPTRRKLAPKASRLTQQIKRAKELARISVGPVAELYALHAEICEKKRKTAKKGSTSSTL</sequence>